<accession>A0A7J6WEG7</accession>
<evidence type="ECO:0000256" key="1">
    <source>
        <dbReference type="SAM" id="MobiDB-lite"/>
    </source>
</evidence>
<proteinExistence type="predicted"/>
<dbReference type="AlphaFoldDB" id="A0A7J6WEG7"/>
<feature type="compositionally biased region" description="Basic and acidic residues" evidence="1">
    <location>
        <begin position="1"/>
        <end position="17"/>
    </location>
</feature>
<evidence type="ECO:0000313" key="2">
    <source>
        <dbReference type="EMBL" id="KAF5195248.1"/>
    </source>
</evidence>
<feature type="region of interest" description="Disordered" evidence="1">
    <location>
        <begin position="1"/>
        <end position="22"/>
    </location>
</feature>
<gene>
    <name evidence="2" type="ORF">FRX31_015166</name>
</gene>
<name>A0A7J6WEG7_THATH</name>
<sequence>MEKLTNRSGKDPDPYWDKEEDEIDGLEDTIIKKSGEGSLEKLRKKKAEIEAGFGNQIQH</sequence>
<comment type="caution">
    <text evidence="2">The sequence shown here is derived from an EMBL/GenBank/DDBJ whole genome shotgun (WGS) entry which is preliminary data.</text>
</comment>
<protein>
    <submittedName>
        <fullName evidence="2">Uncharacterized protein</fullName>
    </submittedName>
</protein>
<evidence type="ECO:0000313" key="3">
    <source>
        <dbReference type="Proteomes" id="UP000554482"/>
    </source>
</evidence>
<organism evidence="2 3">
    <name type="scientific">Thalictrum thalictroides</name>
    <name type="common">Rue-anemone</name>
    <name type="synonym">Anemone thalictroides</name>
    <dbReference type="NCBI Taxonomy" id="46969"/>
    <lineage>
        <taxon>Eukaryota</taxon>
        <taxon>Viridiplantae</taxon>
        <taxon>Streptophyta</taxon>
        <taxon>Embryophyta</taxon>
        <taxon>Tracheophyta</taxon>
        <taxon>Spermatophyta</taxon>
        <taxon>Magnoliopsida</taxon>
        <taxon>Ranunculales</taxon>
        <taxon>Ranunculaceae</taxon>
        <taxon>Thalictroideae</taxon>
        <taxon>Thalictrum</taxon>
    </lineage>
</organism>
<keyword evidence="3" id="KW-1185">Reference proteome</keyword>
<dbReference type="Proteomes" id="UP000554482">
    <property type="component" value="Unassembled WGS sequence"/>
</dbReference>
<reference evidence="2 3" key="1">
    <citation type="submission" date="2020-06" db="EMBL/GenBank/DDBJ databases">
        <title>Transcriptomic and genomic resources for Thalictrum thalictroides and T. hernandezii: Facilitating candidate gene discovery in an emerging model plant lineage.</title>
        <authorList>
            <person name="Arias T."/>
            <person name="Riano-Pachon D.M."/>
            <person name="Di Stilio V.S."/>
        </authorList>
    </citation>
    <scope>NUCLEOTIDE SEQUENCE [LARGE SCALE GENOMIC DNA]</scope>
    <source>
        <strain evidence="3">cv. WT478/WT964</strain>
        <tissue evidence="2">Leaves</tissue>
    </source>
</reference>
<dbReference type="EMBL" id="JABWDY010017595">
    <property type="protein sequence ID" value="KAF5195248.1"/>
    <property type="molecule type" value="Genomic_DNA"/>
</dbReference>